<evidence type="ECO:0000256" key="6">
    <source>
        <dbReference type="ARBA" id="ARBA00023315"/>
    </source>
</evidence>
<feature type="transmembrane region" description="Helical" evidence="7">
    <location>
        <begin position="143"/>
        <end position="165"/>
    </location>
</feature>
<dbReference type="AlphaFoldDB" id="A0A8E0RV93"/>
<organism evidence="9 10">
    <name type="scientific">Fasciolopsis buskii</name>
    <dbReference type="NCBI Taxonomy" id="27845"/>
    <lineage>
        <taxon>Eukaryota</taxon>
        <taxon>Metazoa</taxon>
        <taxon>Spiralia</taxon>
        <taxon>Lophotrochozoa</taxon>
        <taxon>Platyhelminthes</taxon>
        <taxon>Trematoda</taxon>
        <taxon>Digenea</taxon>
        <taxon>Plagiorchiida</taxon>
        <taxon>Echinostomata</taxon>
        <taxon>Echinostomatoidea</taxon>
        <taxon>Fasciolidae</taxon>
        <taxon>Fasciolopsis</taxon>
    </lineage>
</organism>
<feature type="domain" description="Palmitoyltransferase DHHC" evidence="8">
    <location>
        <begin position="96"/>
        <end position="238"/>
    </location>
</feature>
<keyword evidence="2 7" id="KW-0808">Transferase</keyword>
<protein>
    <recommendedName>
        <fullName evidence="7">Palmitoyltransferase</fullName>
        <ecNumber evidence="7">2.3.1.225</ecNumber>
    </recommendedName>
</protein>
<comment type="catalytic activity">
    <reaction evidence="7">
        <text>L-cysteinyl-[protein] + hexadecanoyl-CoA = S-hexadecanoyl-L-cysteinyl-[protein] + CoA</text>
        <dbReference type="Rhea" id="RHEA:36683"/>
        <dbReference type="Rhea" id="RHEA-COMP:10131"/>
        <dbReference type="Rhea" id="RHEA-COMP:11032"/>
        <dbReference type="ChEBI" id="CHEBI:29950"/>
        <dbReference type="ChEBI" id="CHEBI:57287"/>
        <dbReference type="ChEBI" id="CHEBI:57379"/>
        <dbReference type="ChEBI" id="CHEBI:74151"/>
        <dbReference type="EC" id="2.3.1.225"/>
    </reaction>
</comment>
<comment type="subcellular location">
    <subcellularLocation>
        <location evidence="1">Membrane</location>
        <topology evidence="1">Multi-pass membrane protein</topology>
    </subcellularLocation>
</comment>
<evidence type="ECO:0000256" key="1">
    <source>
        <dbReference type="ARBA" id="ARBA00004141"/>
    </source>
</evidence>
<name>A0A8E0RV93_9TREM</name>
<dbReference type="GO" id="GO:0016020">
    <property type="term" value="C:membrane"/>
    <property type="evidence" value="ECO:0007669"/>
    <property type="project" value="UniProtKB-SubCell"/>
</dbReference>
<feature type="transmembrane region" description="Helical" evidence="7">
    <location>
        <begin position="203"/>
        <end position="227"/>
    </location>
</feature>
<keyword evidence="6 7" id="KW-0012">Acyltransferase</keyword>
<sequence>MNSSQVIFSRGLANFRTERSSQLLFRSVLAVYVCTLVLLEVFCIMPVLLSGCETAFAVYFLVGLYLLIGFVYNAIQIVRKDPSIRGMLLANKVTRQWTYCVSCQSPRPPRTHHCHVCNVCVLRRDHHCVFLAQCIGLANWHHFFSLLVFGALGAALASRFNLTYVFHKHFLPDDWSVGFRLLCLITPPGAFWLLRQITLWQTLIFTMTTTCLLFCCFLFLFGCYYISLIRRNETLSDRTARSKALAVDPSSRTTETETILASTTAHVYDVGWRANISQFLGHHWFLTVLVPFTSCVPTTDGLSFPRSDGSKYH</sequence>
<feature type="transmembrane region" description="Helical" evidence="7">
    <location>
        <begin position="23"/>
        <end position="49"/>
    </location>
</feature>
<keyword evidence="5 7" id="KW-0472">Membrane</keyword>
<comment type="domain">
    <text evidence="7">The DHHC domain is required for palmitoyltransferase activity.</text>
</comment>
<evidence type="ECO:0000256" key="5">
    <source>
        <dbReference type="ARBA" id="ARBA00023136"/>
    </source>
</evidence>
<comment type="similarity">
    <text evidence="7">Belongs to the DHHC palmitoyltransferase family.</text>
</comment>
<evidence type="ECO:0000259" key="8">
    <source>
        <dbReference type="Pfam" id="PF01529"/>
    </source>
</evidence>
<dbReference type="Proteomes" id="UP000728185">
    <property type="component" value="Unassembled WGS sequence"/>
</dbReference>
<dbReference type="Pfam" id="PF01529">
    <property type="entry name" value="DHHC"/>
    <property type="match status" value="1"/>
</dbReference>
<dbReference type="PROSITE" id="PS50216">
    <property type="entry name" value="DHHC"/>
    <property type="match status" value="1"/>
</dbReference>
<dbReference type="EC" id="2.3.1.225" evidence="7"/>
<evidence type="ECO:0000313" key="9">
    <source>
        <dbReference type="EMBL" id="KAA0191392.1"/>
    </source>
</evidence>
<keyword evidence="4 7" id="KW-1133">Transmembrane helix</keyword>
<accession>A0A8E0RV93</accession>
<keyword evidence="10" id="KW-1185">Reference proteome</keyword>
<proteinExistence type="inferred from homology"/>
<dbReference type="InterPro" id="IPR039859">
    <property type="entry name" value="PFA4/ZDH16/20/ERF2-like"/>
</dbReference>
<comment type="caution">
    <text evidence="9">The sequence shown here is derived from an EMBL/GenBank/DDBJ whole genome shotgun (WGS) entry which is preliminary data.</text>
</comment>
<evidence type="ECO:0000313" key="10">
    <source>
        <dbReference type="Proteomes" id="UP000728185"/>
    </source>
</evidence>
<evidence type="ECO:0000256" key="3">
    <source>
        <dbReference type="ARBA" id="ARBA00022692"/>
    </source>
</evidence>
<dbReference type="GO" id="GO:0019706">
    <property type="term" value="F:protein-cysteine S-palmitoyltransferase activity"/>
    <property type="evidence" value="ECO:0007669"/>
    <property type="project" value="UniProtKB-EC"/>
</dbReference>
<evidence type="ECO:0000256" key="4">
    <source>
        <dbReference type="ARBA" id="ARBA00022989"/>
    </source>
</evidence>
<keyword evidence="3 7" id="KW-0812">Transmembrane</keyword>
<dbReference type="InterPro" id="IPR001594">
    <property type="entry name" value="Palmitoyltrfase_DHHC"/>
</dbReference>
<gene>
    <name evidence="9" type="ORF">FBUS_07099</name>
</gene>
<evidence type="ECO:0000256" key="2">
    <source>
        <dbReference type="ARBA" id="ARBA00022679"/>
    </source>
</evidence>
<dbReference type="PANTHER" id="PTHR12246">
    <property type="entry name" value="PALMITOYLTRANSFERASE ZDHHC16"/>
    <property type="match status" value="1"/>
</dbReference>
<feature type="transmembrane region" description="Helical" evidence="7">
    <location>
        <begin position="55"/>
        <end position="75"/>
    </location>
</feature>
<evidence type="ECO:0000256" key="7">
    <source>
        <dbReference type="RuleBase" id="RU079119"/>
    </source>
</evidence>
<dbReference type="OrthoDB" id="302728at2759"/>
<dbReference type="EMBL" id="LUCM01006358">
    <property type="protein sequence ID" value="KAA0191392.1"/>
    <property type="molecule type" value="Genomic_DNA"/>
</dbReference>
<reference evidence="9" key="1">
    <citation type="submission" date="2019-05" db="EMBL/GenBank/DDBJ databases">
        <title>Annotation for the trematode Fasciolopsis buski.</title>
        <authorList>
            <person name="Choi Y.-J."/>
        </authorList>
    </citation>
    <scope>NUCLEOTIDE SEQUENCE</scope>
    <source>
        <strain evidence="9">HT</strain>
        <tissue evidence="9">Whole worm</tissue>
    </source>
</reference>